<dbReference type="Gene3D" id="2.130.10.10">
    <property type="entry name" value="YVTN repeat-like/Quinoprotein amine dehydrogenase"/>
    <property type="match status" value="1"/>
</dbReference>
<dbReference type="Proteomes" id="UP000050741">
    <property type="component" value="Unassembled WGS sequence"/>
</dbReference>
<dbReference type="InterPro" id="IPR036597">
    <property type="entry name" value="Fido-like_dom_sf"/>
</dbReference>
<evidence type="ECO:0000259" key="13">
    <source>
        <dbReference type="PROSITE" id="PS51459"/>
    </source>
</evidence>
<evidence type="ECO:0000313" key="15">
    <source>
        <dbReference type="Proteomes" id="UP000050741"/>
    </source>
</evidence>
<feature type="domain" description="Protein kinase" evidence="12">
    <location>
        <begin position="164"/>
        <end position="450"/>
    </location>
</feature>
<dbReference type="InterPro" id="IPR015943">
    <property type="entry name" value="WD40/YVTN_repeat-like_dom_sf"/>
</dbReference>
<dbReference type="SUPFAM" id="SSF48371">
    <property type="entry name" value="ARM repeat"/>
    <property type="match status" value="1"/>
</dbReference>
<dbReference type="Pfam" id="PF02661">
    <property type="entry name" value="Fic"/>
    <property type="match status" value="1"/>
</dbReference>
<dbReference type="GO" id="GO:0006623">
    <property type="term" value="P:protein targeting to vacuole"/>
    <property type="evidence" value="ECO:0007669"/>
    <property type="project" value="TreeGrafter"/>
</dbReference>
<accession>A0A183C1Z5</accession>
<keyword evidence="4 10" id="KW-0853">WD repeat</keyword>
<keyword evidence="8" id="KW-0418">Kinase</keyword>
<dbReference type="PANTHER" id="PTHR17583">
    <property type="entry name" value="PHOSPHOINOSITIDE 3-KINASE REGULATORY SUBUNIT 4"/>
    <property type="match status" value="1"/>
</dbReference>
<dbReference type="GO" id="GO:0005524">
    <property type="term" value="F:ATP binding"/>
    <property type="evidence" value="ECO:0007669"/>
    <property type="project" value="UniProtKB-KW"/>
</dbReference>
<evidence type="ECO:0000256" key="8">
    <source>
        <dbReference type="ARBA" id="ARBA00022777"/>
    </source>
</evidence>
<reference evidence="15" key="1">
    <citation type="submission" date="2014-05" db="EMBL/GenBank/DDBJ databases">
        <title>The genome and life-stage specific transcriptomes of Globodera pallida elucidate key aspects of plant parasitism by a cyst nematode.</title>
        <authorList>
            <person name="Cotton J.A."/>
            <person name="Lilley C.J."/>
            <person name="Jones L.M."/>
            <person name="Kikuchi T."/>
            <person name="Reid A.J."/>
            <person name="Thorpe P."/>
            <person name="Tsai I.J."/>
            <person name="Beasley H."/>
            <person name="Blok V."/>
            <person name="Cock P.J.A."/>
            <person name="Van den Akker S.E."/>
            <person name="Holroyd N."/>
            <person name="Hunt M."/>
            <person name="Mantelin S."/>
            <person name="Naghra H."/>
            <person name="Pain A."/>
            <person name="Palomares-Rius J.E."/>
            <person name="Zarowiecki M."/>
            <person name="Berriman M."/>
            <person name="Jones J.T."/>
            <person name="Urwin P.E."/>
        </authorList>
    </citation>
    <scope>NUCLEOTIDE SEQUENCE [LARGE SCALE GENOMIC DNA]</scope>
    <source>
        <strain evidence="15">Lindley</strain>
    </source>
</reference>
<proteinExistence type="predicted"/>
<dbReference type="Gene3D" id="1.10.510.10">
    <property type="entry name" value="Transferase(Phosphotransferase) domain 1"/>
    <property type="match status" value="1"/>
</dbReference>
<feature type="region of interest" description="Disordered" evidence="11">
    <location>
        <begin position="1723"/>
        <end position="1784"/>
    </location>
</feature>
<evidence type="ECO:0000256" key="10">
    <source>
        <dbReference type="PROSITE-ProRule" id="PRU00221"/>
    </source>
</evidence>
<feature type="compositionally biased region" description="Polar residues" evidence="11">
    <location>
        <begin position="1723"/>
        <end position="1752"/>
    </location>
</feature>
<evidence type="ECO:0000256" key="3">
    <source>
        <dbReference type="ARBA" id="ARBA00022527"/>
    </source>
</evidence>
<dbReference type="InterPro" id="IPR016024">
    <property type="entry name" value="ARM-type_fold"/>
</dbReference>
<dbReference type="EC" id="2.7.11.1" evidence="2"/>
<feature type="domain" description="HDAg" evidence="14">
    <location>
        <begin position="1434"/>
        <end position="1610"/>
    </location>
</feature>
<dbReference type="PROSITE" id="PS50082">
    <property type="entry name" value="WD_REPEATS_2"/>
    <property type="match status" value="1"/>
</dbReference>
<evidence type="ECO:0000256" key="7">
    <source>
        <dbReference type="ARBA" id="ARBA00022741"/>
    </source>
</evidence>
<dbReference type="Pfam" id="PF00400">
    <property type="entry name" value="WD40"/>
    <property type="match status" value="1"/>
</dbReference>
<dbReference type="GO" id="GO:0045324">
    <property type="term" value="P:late endosome to vacuole transport"/>
    <property type="evidence" value="ECO:0007669"/>
    <property type="project" value="InterPro"/>
</dbReference>
<dbReference type="InterPro" id="IPR011009">
    <property type="entry name" value="Kinase-like_dom_sf"/>
</dbReference>
<dbReference type="SMART" id="SM00320">
    <property type="entry name" value="WD40"/>
    <property type="match status" value="2"/>
</dbReference>
<feature type="domain" description="Fido" evidence="13">
    <location>
        <begin position="33"/>
        <end position="169"/>
    </location>
</feature>
<evidence type="ECO:0000259" key="14">
    <source>
        <dbReference type="PROSITE" id="PS51838"/>
    </source>
</evidence>
<dbReference type="PANTHER" id="PTHR17583:SF0">
    <property type="entry name" value="PHOSPHOINOSITIDE 3-KINASE REGULATORY SUBUNIT 4"/>
    <property type="match status" value="1"/>
</dbReference>
<keyword evidence="7" id="KW-0547">Nucleotide-binding</keyword>
<dbReference type="GO" id="GO:0005776">
    <property type="term" value="C:autophagosome"/>
    <property type="evidence" value="ECO:0007669"/>
    <property type="project" value="UniProtKB-SubCell"/>
</dbReference>
<evidence type="ECO:0000256" key="9">
    <source>
        <dbReference type="ARBA" id="ARBA00022840"/>
    </source>
</evidence>
<comment type="subcellular location">
    <subcellularLocation>
        <location evidence="1">Cytoplasmic vesicle</location>
        <location evidence="1">Autophagosome</location>
    </subcellularLocation>
</comment>
<dbReference type="SUPFAM" id="SSF56112">
    <property type="entry name" value="Protein kinase-like (PK-like)"/>
    <property type="match status" value="1"/>
</dbReference>
<dbReference type="SMART" id="SM00220">
    <property type="entry name" value="S_TKc"/>
    <property type="match status" value="1"/>
</dbReference>
<dbReference type="InterPro" id="IPR036322">
    <property type="entry name" value="WD40_repeat_dom_sf"/>
</dbReference>
<name>A0A183C1Z5_GLOPA</name>
<evidence type="ECO:0000313" key="16">
    <source>
        <dbReference type="WBParaSite" id="GPLIN_000688900"/>
    </source>
</evidence>
<dbReference type="GO" id="GO:0034271">
    <property type="term" value="C:phosphatidylinositol 3-kinase complex, class III, type I"/>
    <property type="evidence" value="ECO:0007669"/>
    <property type="project" value="TreeGrafter"/>
</dbReference>
<dbReference type="InterPro" id="IPR008271">
    <property type="entry name" value="Ser/Thr_kinase_AS"/>
</dbReference>
<evidence type="ECO:0000256" key="5">
    <source>
        <dbReference type="ARBA" id="ARBA00022679"/>
    </source>
</evidence>
<dbReference type="GO" id="GO:0016236">
    <property type="term" value="P:macroautophagy"/>
    <property type="evidence" value="ECO:0007669"/>
    <property type="project" value="InterPro"/>
</dbReference>
<dbReference type="InterPro" id="IPR001680">
    <property type="entry name" value="WD40_rpt"/>
</dbReference>
<protein>
    <recommendedName>
        <fullName evidence="2">non-specific serine/threonine protein kinase</fullName>
        <ecNumber evidence="2">2.7.11.1</ecNumber>
    </recommendedName>
</protein>
<keyword evidence="3" id="KW-0723">Serine/threonine-protein kinase</keyword>
<keyword evidence="15" id="KW-1185">Reference proteome</keyword>
<dbReference type="InterPro" id="IPR003812">
    <property type="entry name" value="Fido"/>
</dbReference>
<feature type="region of interest" description="Disordered" evidence="11">
    <location>
        <begin position="1969"/>
        <end position="2019"/>
    </location>
</feature>
<reference evidence="16" key="2">
    <citation type="submission" date="2016-06" db="UniProtKB">
        <authorList>
            <consortium name="WormBaseParasite"/>
        </authorList>
    </citation>
    <scope>IDENTIFICATION</scope>
</reference>
<dbReference type="InterPro" id="IPR055231">
    <property type="entry name" value="2AA_helical"/>
</dbReference>
<dbReference type="SUPFAM" id="SSF140931">
    <property type="entry name" value="Fic-like"/>
    <property type="match status" value="1"/>
</dbReference>
<evidence type="ECO:0000256" key="4">
    <source>
        <dbReference type="ARBA" id="ARBA00022574"/>
    </source>
</evidence>
<evidence type="ECO:0000256" key="11">
    <source>
        <dbReference type="SAM" id="MobiDB-lite"/>
    </source>
</evidence>
<dbReference type="GO" id="GO:0004674">
    <property type="term" value="F:protein serine/threonine kinase activity"/>
    <property type="evidence" value="ECO:0007669"/>
    <property type="project" value="UniProtKB-KW"/>
</dbReference>
<dbReference type="SUPFAM" id="SSF50978">
    <property type="entry name" value="WD40 repeat-like"/>
    <property type="match status" value="1"/>
</dbReference>
<keyword evidence="9" id="KW-0067">ATP-binding</keyword>
<dbReference type="PROSITE" id="PS51459">
    <property type="entry name" value="FIDO"/>
    <property type="match status" value="1"/>
</dbReference>
<sequence>MGRATHQQFLRANSPFAFDKGFAGCLDEEEFLGAEFTIETLHAMQIVVVGQSNSRAGKFREWNVTVDNFEPCDHTEVKAKMADRVGKLATQKEQFDSRTTLSNGNAQTFYVHPYGDSNGRTSRLLMNYIMRRYGHHQTVDVPEERRKEYYDHLDELTKAIESELKYVASLGATRFMKVARVDHVHKGPLVVKVFVIIDQQIVVEPYRDQLLQISRRLIKHPNFSPINRVFVTSRAAILCRPFYKSTLYDRLSTRPYLTSIEKRWIAFQLLKALAQLRIALVRHGDIKPQNVLVSSSLWIQLTDFAPFKPALLPIDNPSDFTFFFDTDRRRHCYLAPERFRDSEELEARASAVAGDFPNFYECLTEAMDIFAMGCLLVELLSDGRQIAFNLPQAIDYKTADEHTAKFFLKRLLSAVPDTEFRPLIAIMLDRDPKRRRDEFLKLSPCSSTVLFPQIFERYLYNYFKELQSIQSADALITKLFVERDNYMALLRDEDAANSVLFINIICAALRSCCSLTAKMDALSLLHQISKISTPVIIFERIVPYLAHSISDHFPLVRAEAILILCDILSTCANSIPPDECRLLIDFVFPKLCPIVISSACLPRIALATNLGKLAQISARFFEASVARMRSESPEQNQPESGGSGCSSSTVQQMSSRLEKFLCEEKRLLLETERTSSIDAVTEFFVTFCGCTDNEVRRCLFQPTNLDLLCQFFGASRVTDVLMHMITLLNDKHDWRVRAAFFEACPVLAQHLGQNRNSKLMPFLQQGLQDCEEFVVLECVCCVHALCRRQLLPKATICELLPDLVPLLVHPNKWLRIALVNILTILETDSCFTIADIYCKLTPLVTTFLRQPLIRLDCRDVLYETLVQPISRQIWDFICEQNNSAELITLIEERKTLEKLGGATKGNTGSNNSLLFNVISSVATMHHFDEKLNVADGKLPKAKCTTGGGGTKVDGLLRKLHGMGLSDQDEDKLLAFKGMLSRMDRFRREHAGRRSYRADKASSEKSRIRLHELHGIRRRIFDLDKGVHLSGPTVLNSDTQFYVDRFGAQRLLFSASEYIEPAQVVDLNDHYHPSQAVDDSSSARILLEDTLRHKQKRYADQRRITTNSGDANCELVAERIAAATESLELGSAGTKHNGIGADDRERRTMARARRPNIRLQVHLHEHASKVTRLAVHPDQDHFASSSTDNSVKIWSSTSLLNSSQPASMSLDTLRYSHAINACGFMGDQGGHLVMACADASLQMFDIERKTLLKSVQLDREAEGPVSDLYCVEHLIYALTHHSSVFCYDLRIAPKKGRNAIELSSVWQRRIKNSYGLITSFCIDTINQHWMLLTASSATTKNMLLWDLRFAGLEVCSWSHPSDRIIPLRSWALPNGSRCDRALTNCSREAELSIWDLSTRSRTDVLWPSTEAPLTYKWKEPLLNLIELARRDPDDWVEAMADLFRNFPDLGSIQCSSRPDSYFNKTLDELMRILSKTFDDETMTAQFPLPFDSALMNASAIEQTYGPESLATNRHKHFTMRKQNTKFDKLLADAKKASELQNNPANRRVHGTITSSFPIKVRSCAKKLDNDLPMKGLSSSTSALKMSTGFTNDSKRFQQRTLLKRTGGAQLLDIAELPQLNKRRRTIAAVPSSTTAVVDHQPTAGGQRKNSLTKRPLNNKLGGAVSSLPPRQHLKHLPEDNETNTAVDNGGDGISAGDNGVAGTASVLSSLSAATDAIPPSPCLSNISEQYTSSSTPSAEFAPHQTTNHSSLQRMMTGDQHHQPRHLAGPLSSSLNTTQMMSSSNSSTSSASSCFSNLFTEICAQTAQCQPLPTIDINPENEALKQFNGLLKDANKLSPLSYNMIVSFLSGNKTNPLMDKLGTLITLPLSESVELEANDTSGTSAAAVFLVETFFQMNYCTGEWKRLRKSRLLKPEELGKYAHYLHGSKQLINNHFGTASSNDCGGAMLSALSTSGGADALVPNFAGQHLVQHQQEQQQQHMVPRRQQQQQHQQQQQTFWTLQQQHQQPFENPSSSSSSSS</sequence>
<organism evidence="15 16">
    <name type="scientific">Globodera pallida</name>
    <name type="common">Potato cyst nematode worm</name>
    <name type="synonym">Heterodera pallida</name>
    <dbReference type="NCBI Taxonomy" id="36090"/>
    <lineage>
        <taxon>Eukaryota</taxon>
        <taxon>Metazoa</taxon>
        <taxon>Ecdysozoa</taxon>
        <taxon>Nematoda</taxon>
        <taxon>Chromadorea</taxon>
        <taxon>Rhabditida</taxon>
        <taxon>Tylenchina</taxon>
        <taxon>Tylenchomorpha</taxon>
        <taxon>Tylenchoidea</taxon>
        <taxon>Heteroderidae</taxon>
        <taxon>Heteroderinae</taxon>
        <taxon>Globodera</taxon>
    </lineage>
</organism>
<dbReference type="GO" id="GO:0071561">
    <property type="term" value="C:nucleus-vacuole junction"/>
    <property type="evidence" value="ECO:0007669"/>
    <property type="project" value="TreeGrafter"/>
</dbReference>
<keyword evidence="5" id="KW-0808">Transferase</keyword>
<dbReference type="InterPro" id="IPR037517">
    <property type="entry name" value="HDAG_dom"/>
</dbReference>
<dbReference type="InterPro" id="IPR011989">
    <property type="entry name" value="ARM-like"/>
</dbReference>
<feature type="compositionally biased region" description="Low complexity" evidence="11">
    <location>
        <begin position="1769"/>
        <end position="1784"/>
    </location>
</feature>
<dbReference type="InterPro" id="IPR000719">
    <property type="entry name" value="Prot_kinase_dom"/>
</dbReference>
<dbReference type="PROSITE" id="PS50011">
    <property type="entry name" value="PROTEIN_KINASE_DOM"/>
    <property type="match status" value="1"/>
</dbReference>
<dbReference type="WBParaSite" id="GPLIN_000688900">
    <property type="protein sequence ID" value="GPLIN_000688900"/>
    <property type="gene ID" value="GPLIN_000688900"/>
</dbReference>
<dbReference type="GO" id="GO:0034272">
    <property type="term" value="C:phosphatidylinositol 3-kinase complex, class III, type II"/>
    <property type="evidence" value="ECO:0007669"/>
    <property type="project" value="TreeGrafter"/>
</dbReference>
<evidence type="ECO:0000256" key="6">
    <source>
        <dbReference type="ARBA" id="ARBA00022737"/>
    </source>
</evidence>
<dbReference type="Gene3D" id="1.10.3290.10">
    <property type="entry name" value="Fido-like domain"/>
    <property type="match status" value="1"/>
</dbReference>
<dbReference type="InterPro" id="IPR045162">
    <property type="entry name" value="Vps15-like"/>
</dbReference>
<dbReference type="Gene3D" id="1.25.10.10">
    <property type="entry name" value="Leucine-rich Repeat Variant"/>
    <property type="match status" value="1"/>
</dbReference>
<feature type="region of interest" description="Disordered" evidence="11">
    <location>
        <begin position="1629"/>
        <end position="1696"/>
    </location>
</feature>
<dbReference type="PROSITE" id="PS50294">
    <property type="entry name" value="WD_REPEATS_REGION"/>
    <property type="match status" value="1"/>
</dbReference>
<dbReference type="PROSITE" id="PS00108">
    <property type="entry name" value="PROTEIN_KINASE_ST"/>
    <property type="match status" value="1"/>
</dbReference>
<dbReference type="GO" id="GO:0005770">
    <property type="term" value="C:late endosome"/>
    <property type="evidence" value="ECO:0007669"/>
    <property type="project" value="TreeGrafter"/>
</dbReference>
<evidence type="ECO:0000256" key="1">
    <source>
        <dbReference type="ARBA" id="ARBA00004419"/>
    </source>
</evidence>
<evidence type="ECO:0000259" key="12">
    <source>
        <dbReference type="PROSITE" id="PS50011"/>
    </source>
</evidence>
<keyword evidence="6" id="KW-0677">Repeat</keyword>
<feature type="repeat" description="WD" evidence="10">
    <location>
        <begin position="1162"/>
        <end position="1194"/>
    </location>
</feature>
<dbReference type="Pfam" id="PF22956">
    <property type="entry name" value="VPS15-like_hel"/>
    <property type="match status" value="1"/>
</dbReference>
<evidence type="ECO:0000256" key="2">
    <source>
        <dbReference type="ARBA" id="ARBA00012513"/>
    </source>
</evidence>
<dbReference type="PROSITE" id="PS51838">
    <property type="entry name" value="HDAG"/>
    <property type="match status" value="1"/>
</dbReference>
<dbReference type="Pfam" id="PF00069">
    <property type="entry name" value="Pkinase"/>
    <property type="match status" value="1"/>
</dbReference>